<keyword evidence="1" id="KW-0704">Schiff base</keyword>
<dbReference type="InterPro" id="IPR001585">
    <property type="entry name" value="TAL/FSA"/>
</dbReference>
<dbReference type="InterPro" id="IPR013785">
    <property type="entry name" value="Aldolase_TIM"/>
</dbReference>
<dbReference type="GO" id="GO:0016832">
    <property type="term" value="F:aldehyde-lyase activity"/>
    <property type="evidence" value="ECO:0007669"/>
    <property type="project" value="InterPro"/>
</dbReference>
<proteinExistence type="predicted"/>
<dbReference type="PANTHER" id="PTHR10683">
    <property type="entry name" value="TRANSALDOLASE"/>
    <property type="match status" value="1"/>
</dbReference>
<dbReference type="GeneID" id="84217796"/>
<dbReference type="EMBL" id="CP015363">
    <property type="protein sequence ID" value="ARD85074.1"/>
    <property type="molecule type" value="Genomic_DNA"/>
</dbReference>
<dbReference type="InterPro" id="IPR033919">
    <property type="entry name" value="TSA/FSA_arc/bac"/>
</dbReference>
<dbReference type="Proteomes" id="UP000192050">
    <property type="component" value="Chromosome"/>
</dbReference>
<organism evidence="2 3">
    <name type="scientific">Ferroplasma acidiphilum</name>
    <dbReference type="NCBI Taxonomy" id="74969"/>
    <lineage>
        <taxon>Archaea</taxon>
        <taxon>Methanobacteriati</taxon>
        <taxon>Thermoplasmatota</taxon>
        <taxon>Thermoplasmata</taxon>
        <taxon>Thermoplasmatales</taxon>
        <taxon>Ferroplasmaceae</taxon>
        <taxon>Ferroplasma</taxon>
    </lineage>
</organism>
<protein>
    <submittedName>
        <fullName evidence="2">Putative translaldolase</fullName>
    </submittedName>
</protein>
<dbReference type="Pfam" id="PF00923">
    <property type="entry name" value="TAL_FSA"/>
    <property type="match status" value="1"/>
</dbReference>
<dbReference type="OrthoDB" id="6661at2157"/>
<dbReference type="AlphaFoldDB" id="A0A1V0N4P3"/>
<gene>
    <name evidence="2" type="ORF">FAD_1201</name>
</gene>
<dbReference type="RefSeq" id="WP_081142587.1">
    <property type="nucleotide sequence ID" value="NZ_CP015363.1"/>
</dbReference>
<sequence>MKVFLDSSDINEIREISDYGFIDGVTTDPVSIAREVSKGSTTEQVITSIIKAVNGEVHIQVVSQDYDSIMSQAFKIHSLGMNVIVNIPATFTGIKAMLKLNEKKVKCSALSVYNTVQAIMAAQNYPEYVSIKTGKIKNTAEDGMELAYNVNQTFKNCGFDAKVLVGGISKLEDITRAGIMGAGAISVTYPLLKQVEGDINMGTEIAEQMEAWNKIAESSRTFFNK</sequence>
<dbReference type="STRING" id="74969.FAD_1201"/>
<evidence type="ECO:0000313" key="2">
    <source>
        <dbReference type="EMBL" id="ARD85074.1"/>
    </source>
</evidence>
<dbReference type="KEGG" id="fai:FAD_1201"/>
<evidence type="ECO:0000256" key="1">
    <source>
        <dbReference type="ARBA" id="ARBA00023270"/>
    </source>
</evidence>
<dbReference type="CDD" id="cd00956">
    <property type="entry name" value="Transaldolase_FSA"/>
    <property type="match status" value="1"/>
</dbReference>
<name>A0A1V0N4P3_9ARCH</name>
<accession>A0A1V0N4P3</accession>
<reference evidence="2 3" key="1">
    <citation type="submission" date="2011-10" db="EMBL/GenBank/DDBJ databases">
        <title>Metabolic and evolutionary patterns in the extreme acidophile Ferroplasma acidiphilum.</title>
        <authorList>
            <person name="Golyshina O.V."/>
            <person name="Kozyavkin S.A."/>
            <person name="Tatusov R.L."/>
            <person name="Slesarev A.I."/>
            <person name="Golyshin P.N."/>
        </authorList>
    </citation>
    <scope>NUCLEOTIDE SEQUENCE [LARGE SCALE GENOMIC DNA]</scope>
    <source>
        <strain evidence="3">Y</strain>
    </source>
</reference>
<dbReference type="PANTHER" id="PTHR10683:SF40">
    <property type="entry name" value="FRUCTOSE-6-PHOSPHATE ALDOLASE 1-RELATED"/>
    <property type="match status" value="1"/>
</dbReference>
<evidence type="ECO:0000313" key="3">
    <source>
        <dbReference type="Proteomes" id="UP000192050"/>
    </source>
</evidence>
<dbReference type="GO" id="GO:0005975">
    <property type="term" value="P:carbohydrate metabolic process"/>
    <property type="evidence" value="ECO:0007669"/>
    <property type="project" value="InterPro"/>
</dbReference>
<keyword evidence="3" id="KW-1185">Reference proteome</keyword>
<dbReference type="SUPFAM" id="SSF51569">
    <property type="entry name" value="Aldolase"/>
    <property type="match status" value="1"/>
</dbReference>
<dbReference type="Gene3D" id="3.20.20.70">
    <property type="entry name" value="Aldolase class I"/>
    <property type="match status" value="1"/>
</dbReference>